<dbReference type="eggNOG" id="COG0457">
    <property type="taxonomic scope" value="Bacteria"/>
</dbReference>
<dbReference type="KEGG" id="cmp:Cha6605_0396"/>
<organism evidence="2 3">
    <name type="scientific">Chamaesiphon minutus (strain ATCC 27169 / PCC 6605)</name>
    <dbReference type="NCBI Taxonomy" id="1173020"/>
    <lineage>
        <taxon>Bacteria</taxon>
        <taxon>Bacillati</taxon>
        <taxon>Cyanobacteriota</taxon>
        <taxon>Cyanophyceae</taxon>
        <taxon>Gomontiellales</taxon>
        <taxon>Chamaesiphonaceae</taxon>
        <taxon>Chamaesiphon</taxon>
    </lineage>
</organism>
<dbReference type="SUPFAM" id="SSF48452">
    <property type="entry name" value="TPR-like"/>
    <property type="match status" value="1"/>
</dbReference>
<dbReference type="InterPro" id="IPR011990">
    <property type="entry name" value="TPR-like_helical_dom_sf"/>
</dbReference>
<name>K9U9B6_CHAP6</name>
<proteinExistence type="predicted"/>
<dbReference type="Gene3D" id="1.25.40.10">
    <property type="entry name" value="Tetratricopeptide repeat domain"/>
    <property type="match status" value="1"/>
</dbReference>
<sequence length="101" mass="11146">MQTKLELGNAVAFFDKGVEQFRTGDPAGAIFSFNRALQFAPDNANIYGYRCVARHRVGDLAGAIADCQHASSLYLEQGNDREYQYAIEILDKLQDLSTLAA</sequence>
<dbReference type="HOGENOM" id="CLU_151099_1_0_3"/>
<accession>K9U9B6</accession>
<feature type="repeat" description="TPR" evidence="1">
    <location>
        <begin position="10"/>
        <end position="43"/>
    </location>
</feature>
<dbReference type="PROSITE" id="PS50005">
    <property type="entry name" value="TPR"/>
    <property type="match status" value="1"/>
</dbReference>
<keyword evidence="1" id="KW-0802">TPR repeat</keyword>
<dbReference type="Proteomes" id="UP000010366">
    <property type="component" value="Chromosome"/>
</dbReference>
<gene>
    <name evidence="2" type="ORF">Cha6605_0396</name>
</gene>
<dbReference type="EMBL" id="CP003600">
    <property type="protein sequence ID" value="AFY91692.1"/>
    <property type="molecule type" value="Genomic_DNA"/>
</dbReference>
<keyword evidence="3" id="KW-1185">Reference proteome</keyword>
<evidence type="ECO:0000313" key="2">
    <source>
        <dbReference type="EMBL" id="AFY91692.1"/>
    </source>
</evidence>
<dbReference type="SMART" id="SM00028">
    <property type="entry name" value="TPR"/>
    <property type="match status" value="2"/>
</dbReference>
<protein>
    <submittedName>
        <fullName evidence="2">Tetratricopeptide repeat protein</fullName>
    </submittedName>
</protein>
<reference evidence="2 3" key="1">
    <citation type="submission" date="2012-05" db="EMBL/GenBank/DDBJ databases">
        <title>Finished chromosome of genome of Chamaesiphon sp. PCC 6605.</title>
        <authorList>
            <consortium name="US DOE Joint Genome Institute"/>
            <person name="Gugger M."/>
            <person name="Coursin T."/>
            <person name="Rippka R."/>
            <person name="Tandeau De Marsac N."/>
            <person name="Huntemann M."/>
            <person name="Wei C.-L."/>
            <person name="Han J."/>
            <person name="Detter J.C."/>
            <person name="Han C."/>
            <person name="Tapia R."/>
            <person name="Chen A."/>
            <person name="Kyrpides N."/>
            <person name="Mavromatis K."/>
            <person name="Markowitz V."/>
            <person name="Szeto E."/>
            <person name="Ivanova N."/>
            <person name="Pagani I."/>
            <person name="Pati A."/>
            <person name="Goodwin L."/>
            <person name="Nordberg H.P."/>
            <person name="Cantor M.N."/>
            <person name="Hua S.X."/>
            <person name="Woyke T."/>
            <person name="Kerfeld C.A."/>
        </authorList>
    </citation>
    <scope>NUCLEOTIDE SEQUENCE [LARGE SCALE GENOMIC DNA]</scope>
    <source>
        <strain evidence="3">ATCC 27169 / PCC 6605</strain>
    </source>
</reference>
<dbReference type="OrthoDB" id="423107at2"/>
<evidence type="ECO:0000256" key="1">
    <source>
        <dbReference type="PROSITE-ProRule" id="PRU00339"/>
    </source>
</evidence>
<dbReference type="STRING" id="1173020.Cha6605_0396"/>
<dbReference type="AlphaFoldDB" id="K9U9B6"/>
<evidence type="ECO:0000313" key="3">
    <source>
        <dbReference type="Proteomes" id="UP000010366"/>
    </source>
</evidence>
<dbReference type="InterPro" id="IPR019734">
    <property type="entry name" value="TPR_rpt"/>
</dbReference>
<dbReference type="RefSeq" id="WP_015157886.1">
    <property type="nucleotide sequence ID" value="NC_019697.1"/>
</dbReference>